<dbReference type="GeneID" id="94432785"/>
<dbReference type="AlphaFoldDB" id="A0A2C6KJY6"/>
<reference evidence="1 2" key="1">
    <citation type="journal article" date="2017" name="Int. J. Parasitol.">
        <title>The genome of the protozoan parasite Cystoisospora suis and a reverse vaccinology approach to identify vaccine candidates.</title>
        <authorList>
            <person name="Palmieri N."/>
            <person name="Shrestha A."/>
            <person name="Ruttkowski B."/>
            <person name="Beck T."/>
            <person name="Vogl C."/>
            <person name="Tomley F."/>
            <person name="Blake D.P."/>
            <person name="Joachim A."/>
        </authorList>
    </citation>
    <scope>NUCLEOTIDE SEQUENCE [LARGE SCALE GENOMIC DNA]</scope>
    <source>
        <strain evidence="1 2">Wien I</strain>
    </source>
</reference>
<dbReference type="Proteomes" id="UP000221165">
    <property type="component" value="Unassembled WGS sequence"/>
</dbReference>
<dbReference type="EMBL" id="MIGC01005640">
    <property type="protein sequence ID" value="PHJ16724.1"/>
    <property type="molecule type" value="Genomic_DNA"/>
</dbReference>
<evidence type="ECO:0000313" key="2">
    <source>
        <dbReference type="Proteomes" id="UP000221165"/>
    </source>
</evidence>
<name>A0A2C6KJY6_9APIC</name>
<organism evidence="1 2">
    <name type="scientific">Cystoisospora suis</name>
    <dbReference type="NCBI Taxonomy" id="483139"/>
    <lineage>
        <taxon>Eukaryota</taxon>
        <taxon>Sar</taxon>
        <taxon>Alveolata</taxon>
        <taxon>Apicomplexa</taxon>
        <taxon>Conoidasida</taxon>
        <taxon>Coccidia</taxon>
        <taxon>Eucoccidiorida</taxon>
        <taxon>Eimeriorina</taxon>
        <taxon>Sarcocystidae</taxon>
        <taxon>Cystoisospora</taxon>
    </lineage>
</organism>
<evidence type="ECO:0000313" key="1">
    <source>
        <dbReference type="EMBL" id="PHJ16724.1"/>
    </source>
</evidence>
<feature type="non-terminal residue" evidence="1">
    <location>
        <position position="1"/>
    </location>
</feature>
<protein>
    <submittedName>
        <fullName evidence="1">Uncharacterized protein</fullName>
    </submittedName>
</protein>
<keyword evidence="2" id="KW-1185">Reference proteome</keyword>
<gene>
    <name evidence="1" type="ORF">CSUI_009458</name>
</gene>
<dbReference type="VEuPathDB" id="ToxoDB:CSUI_009458"/>
<sequence length="52" mass="6029">LRREKDKSQGGSKVRVRDRRTGREVKAFMRQETPLADLVFLMRSLAANSYTC</sequence>
<comment type="caution">
    <text evidence="1">The sequence shown here is derived from an EMBL/GenBank/DDBJ whole genome shotgun (WGS) entry which is preliminary data.</text>
</comment>
<proteinExistence type="predicted"/>
<dbReference type="RefSeq" id="XP_067918449.1">
    <property type="nucleotide sequence ID" value="XM_068069574.1"/>
</dbReference>
<accession>A0A2C6KJY6</accession>